<feature type="non-terminal residue" evidence="6">
    <location>
        <position position="1"/>
    </location>
</feature>
<name>A0A0R2RHC0_9BACT</name>
<dbReference type="PRINTS" id="PR00032">
    <property type="entry name" value="HTHARAC"/>
</dbReference>
<comment type="caution">
    <text evidence="6">The sequence shown here is derived from an EMBL/GenBank/DDBJ whole genome shotgun (WGS) entry which is preliminary data.</text>
</comment>
<dbReference type="Gene3D" id="1.10.10.60">
    <property type="entry name" value="Homeodomain-like"/>
    <property type="match status" value="2"/>
</dbReference>
<dbReference type="PROSITE" id="PS00041">
    <property type="entry name" value="HTH_ARAC_FAMILY_1"/>
    <property type="match status" value="1"/>
</dbReference>
<reference evidence="6 7" key="1">
    <citation type="submission" date="2015-10" db="EMBL/GenBank/DDBJ databases">
        <title>Metagenome-Assembled Genomes uncover a global brackish microbiome.</title>
        <authorList>
            <person name="Hugerth L.W."/>
            <person name="Larsson J."/>
            <person name="Alneberg J."/>
            <person name="Lindh M.V."/>
            <person name="Legrand C."/>
            <person name="Pinhassi J."/>
            <person name="Andersson A.F."/>
        </authorList>
    </citation>
    <scope>NUCLEOTIDE SEQUENCE [LARGE SCALE GENOMIC DNA]</scope>
    <source>
        <strain evidence="6">BACL18 MAG-120507-bin52</strain>
    </source>
</reference>
<dbReference type="GO" id="GO:0003700">
    <property type="term" value="F:DNA-binding transcription factor activity"/>
    <property type="evidence" value="ECO:0007669"/>
    <property type="project" value="InterPro"/>
</dbReference>
<evidence type="ECO:0000313" key="7">
    <source>
        <dbReference type="Proteomes" id="UP000051269"/>
    </source>
</evidence>
<dbReference type="Pfam" id="PF12833">
    <property type="entry name" value="HTH_18"/>
    <property type="match status" value="1"/>
</dbReference>
<dbReference type="Pfam" id="PF02311">
    <property type="entry name" value="AraC_binding"/>
    <property type="match status" value="1"/>
</dbReference>
<dbReference type="Proteomes" id="UP000051269">
    <property type="component" value="Unassembled WGS sequence"/>
</dbReference>
<gene>
    <name evidence="6" type="ORF">ABR82_06350</name>
</gene>
<dbReference type="InterPro" id="IPR009057">
    <property type="entry name" value="Homeodomain-like_sf"/>
</dbReference>
<proteinExistence type="predicted"/>
<organism evidence="6 7">
    <name type="scientific">Verrucomicrobia subdivision 6 bacterium BACL9 MAG-120507-bin52</name>
    <dbReference type="NCBI Taxonomy" id="1655590"/>
    <lineage>
        <taxon>Bacteria</taxon>
        <taxon>Pseudomonadati</taxon>
        <taxon>Verrucomicrobiota</taxon>
        <taxon>Verrucomicrobiia</taxon>
        <taxon>Verrucomicrobiales</taxon>
        <taxon>Verrucomicrobia subdivision 6</taxon>
    </lineage>
</organism>
<evidence type="ECO:0000259" key="5">
    <source>
        <dbReference type="PROSITE" id="PS01124"/>
    </source>
</evidence>
<evidence type="ECO:0000313" key="6">
    <source>
        <dbReference type="EMBL" id="KRO61766.1"/>
    </source>
</evidence>
<keyword evidence="4" id="KW-0804">Transcription</keyword>
<keyword evidence="2" id="KW-0238">DNA-binding</keyword>
<keyword evidence="1" id="KW-0805">Transcription regulation</keyword>
<dbReference type="InterPro" id="IPR018060">
    <property type="entry name" value="HTH_AraC"/>
</dbReference>
<protein>
    <recommendedName>
        <fullName evidence="5">HTH araC/xylS-type domain-containing protein</fullName>
    </recommendedName>
</protein>
<dbReference type="InterPro" id="IPR014710">
    <property type="entry name" value="RmlC-like_jellyroll"/>
</dbReference>
<evidence type="ECO:0000256" key="3">
    <source>
        <dbReference type="ARBA" id="ARBA00023159"/>
    </source>
</evidence>
<dbReference type="InterPro" id="IPR050204">
    <property type="entry name" value="AraC_XylS_family_regulators"/>
</dbReference>
<accession>A0A0R2RHC0</accession>
<dbReference type="GO" id="GO:0043565">
    <property type="term" value="F:sequence-specific DNA binding"/>
    <property type="evidence" value="ECO:0007669"/>
    <property type="project" value="InterPro"/>
</dbReference>
<evidence type="ECO:0000256" key="1">
    <source>
        <dbReference type="ARBA" id="ARBA00023015"/>
    </source>
</evidence>
<dbReference type="SUPFAM" id="SSF51215">
    <property type="entry name" value="Regulatory protein AraC"/>
    <property type="match status" value="1"/>
</dbReference>
<dbReference type="InterPro" id="IPR020449">
    <property type="entry name" value="Tscrpt_reg_AraC-type_HTH"/>
</dbReference>
<dbReference type="SMART" id="SM00342">
    <property type="entry name" value="HTH_ARAC"/>
    <property type="match status" value="1"/>
</dbReference>
<evidence type="ECO:0000256" key="4">
    <source>
        <dbReference type="ARBA" id="ARBA00023163"/>
    </source>
</evidence>
<dbReference type="InterPro" id="IPR003313">
    <property type="entry name" value="AraC-bd"/>
</dbReference>
<dbReference type="Gene3D" id="2.60.120.10">
    <property type="entry name" value="Jelly Rolls"/>
    <property type="match status" value="1"/>
</dbReference>
<dbReference type="InterPro" id="IPR037923">
    <property type="entry name" value="HTH-like"/>
</dbReference>
<dbReference type="InterPro" id="IPR018062">
    <property type="entry name" value="HTH_AraC-typ_CS"/>
</dbReference>
<dbReference type="EMBL" id="LIBO01000213">
    <property type="protein sequence ID" value="KRO61766.1"/>
    <property type="molecule type" value="Genomic_DNA"/>
</dbReference>
<evidence type="ECO:0000256" key="2">
    <source>
        <dbReference type="ARBA" id="ARBA00023125"/>
    </source>
</evidence>
<dbReference type="AlphaFoldDB" id="A0A0R2RHC0"/>
<dbReference type="PANTHER" id="PTHR46796">
    <property type="entry name" value="HTH-TYPE TRANSCRIPTIONAL ACTIVATOR RHAS-RELATED"/>
    <property type="match status" value="1"/>
</dbReference>
<sequence>LDMRRRWKDFVEPGRAFHLSLALDHRRMPIAYHGHDFAEVMWVEEGEGIHHVNGQRQTLSAGDLIFIRPQDHHSLMASDGRVFRLQNLAFPRPVPARLAKLYFNKDDDWFTSGRPLPKRVSLDARQQGELRAELTRLQQAPREVLPLDTFLLNLFRLLGRAQHAPAHLPDWLSLAMQRFTAEKHMQSGVQYFHRLAGRSPEHVARIMQKHTGLTPTAWVNMQRLDHAARLLESTMIPVTEIAFEAGFENLGYFFRIFRTRYGTSPRLYRMRQTAVM</sequence>
<dbReference type="PROSITE" id="PS01124">
    <property type="entry name" value="HTH_ARAC_FAMILY_2"/>
    <property type="match status" value="1"/>
</dbReference>
<dbReference type="SUPFAM" id="SSF46689">
    <property type="entry name" value="Homeodomain-like"/>
    <property type="match status" value="1"/>
</dbReference>
<keyword evidence="3" id="KW-0010">Activator</keyword>
<feature type="domain" description="HTH araC/xylS-type" evidence="5">
    <location>
        <begin position="196"/>
        <end position="271"/>
    </location>
</feature>